<name>A0A9P1BXU1_9DINO</name>
<keyword evidence="2" id="KW-0802">TPR repeat</keyword>
<proteinExistence type="predicted"/>
<reference evidence="5" key="1">
    <citation type="submission" date="2022-10" db="EMBL/GenBank/DDBJ databases">
        <authorList>
            <person name="Chen Y."/>
            <person name="Dougan E. K."/>
            <person name="Chan C."/>
            <person name="Rhodes N."/>
            <person name="Thang M."/>
        </authorList>
    </citation>
    <scope>NUCLEOTIDE SEQUENCE</scope>
</reference>
<dbReference type="Pfam" id="PF08123">
    <property type="entry name" value="DOT1"/>
    <property type="match status" value="1"/>
</dbReference>
<gene>
    <name evidence="5" type="ORF">C1SCF055_LOCUS8127</name>
</gene>
<dbReference type="EMBL" id="CAMXCT030000546">
    <property type="protein sequence ID" value="CAL4767543.1"/>
    <property type="molecule type" value="Genomic_DNA"/>
</dbReference>
<organism evidence="5">
    <name type="scientific">Cladocopium goreaui</name>
    <dbReference type="NCBI Taxonomy" id="2562237"/>
    <lineage>
        <taxon>Eukaryota</taxon>
        <taxon>Sar</taxon>
        <taxon>Alveolata</taxon>
        <taxon>Dinophyceae</taxon>
        <taxon>Suessiales</taxon>
        <taxon>Symbiodiniaceae</taxon>
        <taxon>Cladocopium</taxon>
    </lineage>
</organism>
<dbReference type="OrthoDB" id="443402at2759"/>
<dbReference type="PANTHER" id="PTHR11242:SF0">
    <property type="entry name" value="TPR_REGION DOMAIN-CONTAINING PROTEIN"/>
    <property type="match status" value="1"/>
</dbReference>
<feature type="domain" description="DOT1" evidence="4">
    <location>
        <begin position="123"/>
        <end position="187"/>
    </location>
</feature>
<dbReference type="GO" id="GO:0031151">
    <property type="term" value="F:histone H3K79 methyltransferase activity"/>
    <property type="evidence" value="ECO:0007669"/>
    <property type="project" value="InterPro"/>
</dbReference>
<evidence type="ECO:0000313" key="8">
    <source>
        <dbReference type="Proteomes" id="UP001152797"/>
    </source>
</evidence>
<dbReference type="Gene3D" id="1.25.40.10">
    <property type="entry name" value="Tetratricopeptide repeat domain"/>
    <property type="match status" value="1"/>
</dbReference>
<reference evidence="6" key="2">
    <citation type="submission" date="2024-04" db="EMBL/GenBank/DDBJ databases">
        <authorList>
            <person name="Chen Y."/>
            <person name="Shah S."/>
            <person name="Dougan E. K."/>
            <person name="Thang M."/>
            <person name="Chan C."/>
        </authorList>
    </citation>
    <scope>NUCLEOTIDE SEQUENCE [LARGE SCALE GENOMIC DNA]</scope>
</reference>
<dbReference type="GO" id="GO:0016853">
    <property type="term" value="F:isomerase activity"/>
    <property type="evidence" value="ECO:0007669"/>
    <property type="project" value="UniProtKB-KW"/>
</dbReference>
<dbReference type="InterPro" id="IPR025789">
    <property type="entry name" value="DOT1_dom"/>
</dbReference>
<dbReference type="InterPro" id="IPR039663">
    <property type="entry name" value="AIP/AIPL1/TTC9"/>
</dbReference>
<dbReference type="EMBL" id="CAMXCT020000546">
    <property type="protein sequence ID" value="CAL1133606.1"/>
    <property type="molecule type" value="Genomic_DNA"/>
</dbReference>
<accession>A0A9P1BXU1</accession>
<dbReference type="PANTHER" id="PTHR11242">
    <property type="entry name" value="ARYL HYDROCARBON RECEPTOR INTERACTING PROTEIN RELATED"/>
    <property type="match status" value="1"/>
</dbReference>
<dbReference type="Gene3D" id="3.40.50.150">
    <property type="entry name" value="Vaccinia Virus protein VP39"/>
    <property type="match status" value="1"/>
</dbReference>
<evidence type="ECO:0000313" key="7">
    <source>
        <dbReference type="EMBL" id="CAL4767543.1"/>
    </source>
</evidence>
<dbReference type="InterPro" id="IPR029063">
    <property type="entry name" value="SAM-dependent_MTases_sf"/>
</dbReference>
<protein>
    <submittedName>
        <fullName evidence="7">Peptidyl-prolyl cis-trans isomerase FKBP62</fullName>
    </submittedName>
</protein>
<evidence type="ECO:0000313" key="5">
    <source>
        <dbReference type="EMBL" id="CAI3980231.1"/>
    </source>
</evidence>
<dbReference type="AlphaFoldDB" id="A0A9P1BXU1"/>
<sequence length="849" mass="93482">MERPSAFPRSDPSDPSPGGLGRALFRRGDNVCRGVLAANGLYGSVSTACRVQRQRKLYPGVDHEQDPWREVPWGQLPPLATELLQRLQQLQRDMEAAYGPHLEPWDVRMAELEEVFRPNRCACTYGELDHFGFARLLQEASLGPGHSFVDVGSGLGKLVVAAACVTPDEVPCYGVEISPFRHQTAQEGLQGLQSMGSITRREAARVQLLLGNCGDEQSNGVPSQLLEATHLILTMRRSTKAVNQLCKALQAYGPLPNGSSAQISSTVFPQSFAMAEAEDEDAPAAAEEWQRLKPQVYEDVQLNYRLICEGSPDSQVARYGAVERSFCRLDVSGRPSVEFFLGEEISYPVTGEAHIFEPKAAEPMPRWLTEAALLLKRAGAKAELLEGSPLQVSLVSVQQGLMLLPDGVMFRRLHGAPLLPPTGPGLPRDAATVKAAWRVWFARNGELVMNTGNDLWEEDAAVQLVIDEDELMIPLEMGLKQLQAGAAGCLRVSERWGFGALMPAGSPTLRGADVWIELVMHEVINPPEASDFADDAARLEFAQRRKEQGNGHLARGEVGGLARAVRRYAEGAAALAGCDEGQGLRIALQLNGAQAQLRRERFDEAIGLCDLVLAEEPNVKAYYRRAAGKQQLGDLDGAYEDLKLAAQMSEDASVRQQLAKVQVLRQKRKEQERQAYGGVFEKMRQQDEERAKKEKEAEERRAKEAQKEAEERAKEAREMEERMAVEEAAKDKAEAAVDSLMGKSEEPEEVDFRSVRLSTSQPEEKGIAALMPPSNTHITQPPPPVEDYQVPSFLRRKQKTSSLKDSKGESKVAAKKKSSGWDAGWDLKGMEAFRKVISSVLSCTKISLQ</sequence>
<feature type="compositionally biased region" description="Basic and acidic residues" evidence="3">
    <location>
        <begin position="802"/>
        <end position="812"/>
    </location>
</feature>
<comment type="caution">
    <text evidence="5">The sequence shown here is derived from an EMBL/GenBank/DDBJ whole genome shotgun (WGS) entry which is preliminary data.</text>
</comment>
<evidence type="ECO:0000256" key="3">
    <source>
        <dbReference type="SAM" id="MobiDB-lite"/>
    </source>
</evidence>
<keyword evidence="8" id="KW-1185">Reference proteome</keyword>
<feature type="compositionally biased region" description="Basic and acidic residues" evidence="3">
    <location>
        <begin position="681"/>
        <end position="735"/>
    </location>
</feature>
<dbReference type="Proteomes" id="UP001152797">
    <property type="component" value="Unassembled WGS sequence"/>
</dbReference>
<dbReference type="SUPFAM" id="SSF48452">
    <property type="entry name" value="TPR-like"/>
    <property type="match status" value="1"/>
</dbReference>
<dbReference type="InterPro" id="IPR011990">
    <property type="entry name" value="TPR-like_helical_dom_sf"/>
</dbReference>
<dbReference type="EMBL" id="CAMXCT010000546">
    <property type="protein sequence ID" value="CAI3980231.1"/>
    <property type="molecule type" value="Genomic_DNA"/>
</dbReference>
<feature type="compositionally biased region" description="Low complexity" evidence="3">
    <location>
        <begin position="1"/>
        <end position="10"/>
    </location>
</feature>
<keyword evidence="7" id="KW-0413">Isomerase</keyword>
<evidence type="ECO:0000256" key="1">
    <source>
        <dbReference type="ARBA" id="ARBA00022737"/>
    </source>
</evidence>
<feature type="region of interest" description="Disordered" evidence="3">
    <location>
        <begin position="674"/>
        <end position="822"/>
    </location>
</feature>
<keyword evidence="1" id="KW-0677">Repeat</keyword>
<evidence type="ECO:0000256" key="2">
    <source>
        <dbReference type="ARBA" id="ARBA00022803"/>
    </source>
</evidence>
<feature type="region of interest" description="Disordered" evidence="3">
    <location>
        <begin position="1"/>
        <end position="22"/>
    </location>
</feature>
<evidence type="ECO:0000259" key="4">
    <source>
        <dbReference type="Pfam" id="PF08123"/>
    </source>
</evidence>
<evidence type="ECO:0000313" key="6">
    <source>
        <dbReference type="EMBL" id="CAL1133606.1"/>
    </source>
</evidence>
<dbReference type="SUPFAM" id="SSF53335">
    <property type="entry name" value="S-adenosyl-L-methionine-dependent methyltransferases"/>
    <property type="match status" value="1"/>
</dbReference>